<sequence>MEKKLTLIFISIYHQHHGILTLKDLV</sequence>
<name>A0A7J9BCY6_GOSGO</name>
<dbReference type="AlphaFoldDB" id="A0A7J9BCY6"/>
<reference evidence="1 2" key="1">
    <citation type="journal article" date="2019" name="Genome Biol. Evol.">
        <title>Insights into the evolution of the New World diploid cottons (Gossypium, subgenus Houzingenia) based on genome sequencing.</title>
        <authorList>
            <person name="Grover C.E."/>
            <person name="Arick M.A. 2nd"/>
            <person name="Thrash A."/>
            <person name="Conover J.L."/>
            <person name="Sanders W.S."/>
            <person name="Peterson D.G."/>
            <person name="Frelichowski J.E."/>
            <person name="Scheffler J.A."/>
            <person name="Scheffler B.E."/>
            <person name="Wendel J.F."/>
        </authorList>
    </citation>
    <scope>NUCLEOTIDE SEQUENCE [LARGE SCALE GENOMIC DNA]</scope>
    <source>
        <strain evidence="1">5</strain>
        <tissue evidence="1">Leaf</tissue>
    </source>
</reference>
<evidence type="ECO:0000313" key="1">
    <source>
        <dbReference type="EMBL" id="MBA0734130.1"/>
    </source>
</evidence>
<protein>
    <submittedName>
        <fullName evidence="1">Uncharacterized protein</fullName>
    </submittedName>
</protein>
<accession>A0A7J9BCY6</accession>
<dbReference type="Proteomes" id="UP000593579">
    <property type="component" value="Unassembled WGS sequence"/>
</dbReference>
<evidence type="ECO:0000313" key="2">
    <source>
        <dbReference type="Proteomes" id="UP000593579"/>
    </source>
</evidence>
<organism evidence="1 2">
    <name type="scientific">Gossypium gossypioides</name>
    <name type="common">Mexican cotton</name>
    <name type="synonym">Selera gossypioides</name>
    <dbReference type="NCBI Taxonomy" id="34282"/>
    <lineage>
        <taxon>Eukaryota</taxon>
        <taxon>Viridiplantae</taxon>
        <taxon>Streptophyta</taxon>
        <taxon>Embryophyta</taxon>
        <taxon>Tracheophyta</taxon>
        <taxon>Spermatophyta</taxon>
        <taxon>Magnoliopsida</taxon>
        <taxon>eudicotyledons</taxon>
        <taxon>Gunneridae</taxon>
        <taxon>Pentapetalae</taxon>
        <taxon>rosids</taxon>
        <taxon>malvids</taxon>
        <taxon>Malvales</taxon>
        <taxon>Malvaceae</taxon>
        <taxon>Malvoideae</taxon>
        <taxon>Gossypium</taxon>
    </lineage>
</organism>
<keyword evidence="2" id="KW-1185">Reference proteome</keyword>
<proteinExistence type="predicted"/>
<dbReference type="EMBL" id="JABEZY010000002">
    <property type="protein sequence ID" value="MBA0734130.1"/>
    <property type="molecule type" value="Genomic_DNA"/>
</dbReference>
<comment type="caution">
    <text evidence="1">The sequence shown here is derived from an EMBL/GenBank/DDBJ whole genome shotgun (WGS) entry which is preliminary data.</text>
</comment>
<gene>
    <name evidence="1" type="ORF">Gogos_018075</name>
</gene>